<evidence type="ECO:0000313" key="7">
    <source>
        <dbReference type="EMBL" id="TCN83917.1"/>
    </source>
</evidence>
<dbReference type="GO" id="GO:0051205">
    <property type="term" value="P:protein insertion into membrane"/>
    <property type="evidence" value="ECO:0007669"/>
    <property type="project" value="UniProtKB-UniRule"/>
</dbReference>
<comment type="function">
    <text evidence="4">Part of the outer membrane protein assembly complex, which is involved in assembly and insertion of beta-barrel proteins into the outer membrane.</text>
</comment>
<organism evidence="7 8">
    <name type="scientific">Shewanella fodinae</name>
    <dbReference type="NCBI Taxonomy" id="552357"/>
    <lineage>
        <taxon>Bacteria</taxon>
        <taxon>Pseudomonadati</taxon>
        <taxon>Pseudomonadota</taxon>
        <taxon>Gammaproteobacteria</taxon>
        <taxon>Alteromonadales</taxon>
        <taxon>Shewanellaceae</taxon>
        <taxon>Shewanella</taxon>
    </lineage>
</organism>
<comment type="caution">
    <text evidence="7">The sequence shown here is derived from an EMBL/GenBank/DDBJ whole genome shotgun (WGS) entry which is preliminary data.</text>
</comment>
<dbReference type="InterPro" id="IPR007450">
    <property type="entry name" value="BamE_dom"/>
</dbReference>
<dbReference type="GO" id="GO:0030674">
    <property type="term" value="F:protein-macromolecule adaptor activity"/>
    <property type="evidence" value="ECO:0007669"/>
    <property type="project" value="TreeGrafter"/>
</dbReference>
<feature type="signal peptide" evidence="4">
    <location>
        <begin position="1"/>
        <end position="22"/>
    </location>
</feature>
<dbReference type="AlphaFoldDB" id="A0A4R2FE19"/>
<comment type="similarity">
    <text evidence="4">Belongs to the BamE family.</text>
</comment>
<dbReference type="HAMAP" id="MF_00925">
    <property type="entry name" value="OM_assembly_BamE"/>
    <property type="match status" value="1"/>
</dbReference>
<accession>A0A4R2FE19</accession>
<dbReference type="GO" id="GO:1990063">
    <property type="term" value="C:Bam protein complex"/>
    <property type="evidence" value="ECO:0007669"/>
    <property type="project" value="TreeGrafter"/>
</dbReference>
<evidence type="ECO:0000256" key="5">
    <source>
        <dbReference type="SAM" id="MobiDB-lite"/>
    </source>
</evidence>
<feature type="chain" id="PRO_5021051792" description="Outer membrane protein assembly factor BamE" evidence="4">
    <location>
        <begin position="23"/>
        <end position="171"/>
    </location>
</feature>
<dbReference type="InterPro" id="IPR037873">
    <property type="entry name" value="BamE-like"/>
</dbReference>
<feature type="region of interest" description="Disordered" evidence="5">
    <location>
        <begin position="123"/>
        <end position="171"/>
    </location>
</feature>
<dbReference type="PANTHER" id="PTHR37482">
    <property type="entry name" value="OUTER MEMBRANE PROTEIN ASSEMBLY FACTOR BAME"/>
    <property type="match status" value="1"/>
</dbReference>
<dbReference type="Pfam" id="PF04355">
    <property type="entry name" value="BamE"/>
    <property type="match status" value="1"/>
</dbReference>
<dbReference type="Gene3D" id="3.30.1450.10">
    <property type="match status" value="1"/>
</dbReference>
<dbReference type="OrthoDB" id="9808250at2"/>
<evidence type="ECO:0000256" key="2">
    <source>
        <dbReference type="ARBA" id="ARBA00023136"/>
    </source>
</evidence>
<evidence type="ECO:0000256" key="3">
    <source>
        <dbReference type="ARBA" id="ARBA00023237"/>
    </source>
</evidence>
<evidence type="ECO:0000256" key="1">
    <source>
        <dbReference type="ARBA" id="ARBA00022729"/>
    </source>
</evidence>
<comment type="subcellular location">
    <subcellularLocation>
        <location evidence="4">Cell outer membrane</location>
    </subcellularLocation>
</comment>
<gene>
    <name evidence="4" type="primary">bamE</name>
    <name evidence="7" type="ORF">EDC91_1139</name>
</gene>
<feature type="domain" description="Outer membrane protein assembly factor BamE" evidence="6">
    <location>
        <begin position="38"/>
        <end position="107"/>
    </location>
</feature>
<keyword evidence="1 4" id="KW-0732">Signal</keyword>
<evidence type="ECO:0000313" key="8">
    <source>
        <dbReference type="Proteomes" id="UP000294832"/>
    </source>
</evidence>
<name>A0A4R2FE19_9GAMM</name>
<comment type="subunit">
    <text evidence="4">Part of the Bam complex.</text>
</comment>
<keyword evidence="8" id="KW-1185">Reference proteome</keyword>
<sequence length="171" mass="19256" precursor="true">MLIKKQSLTLMGAAALALSLNACSVMDWLVYKPDIPQGNYMETQQVEKLRIDMTKEQVEYVLGRPVLRDSFADDTWYYVYHYKSGRDASVTHKELIAHFNGDKLASVSGDYTLSKDFNTPLEQSALPEARRPELVPQVPAQRPDTKPLVEEKNPARSNSSEVKPVVPSTDK</sequence>
<evidence type="ECO:0000256" key="4">
    <source>
        <dbReference type="HAMAP-Rule" id="MF_00925"/>
    </source>
</evidence>
<keyword evidence="3 4" id="KW-0998">Cell outer membrane</keyword>
<dbReference type="GO" id="GO:0043165">
    <property type="term" value="P:Gram-negative-bacterium-type cell outer membrane assembly"/>
    <property type="evidence" value="ECO:0007669"/>
    <property type="project" value="UniProtKB-UniRule"/>
</dbReference>
<dbReference type="InterPro" id="IPR026592">
    <property type="entry name" value="BamE"/>
</dbReference>
<dbReference type="EMBL" id="SLWF01000013">
    <property type="protein sequence ID" value="TCN83917.1"/>
    <property type="molecule type" value="Genomic_DNA"/>
</dbReference>
<proteinExistence type="inferred from homology"/>
<protein>
    <recommendedName>
        <fullName evidence="4">Outer membrane protein assembly factor BamE</fullName>
    </recommendedName>
</protein>
<dbReference type="Proteomes" id="UP000294832">
    <property type="component" value="Unassembled WGS sequence"/>
</dbReference>
<evidence type="ECO:0000259" key="6">
    <source>
        <dbReference type="Pfam" id="PF04355"/>
    </source>
</evidence>
<keyword evidence="2 4" id="KW-0472">Membrane</keyword>
<dbReference type="RefSeq" id="WP_133038993.1">
    <property type="nucleotide sequence ID" value="NZ_BMXW01000033.1"/>
</dbReference>
<feature type="compositionally biased region" description="Basic and acidic residues" evidence="5">
    <location>
        <begin position="143"/>
        <end position="154"/>
    </location>
</feature>
<reference evidence="7 8" key="1">
    <citation type="submission" date="2019-03" db="EMBL/GenBank/DDBJ databases">
        <title>Freshwater and sediment microbial communities from various areas in North America, analyzing microbe dynamics in response to fracking.</title>
        <authorList>
            <person name="Lamendella R."/>
        </authorList>
    </citation>
    <scope>NUCLEOTIDE SEQUENCE [LARGE SCALE GENOMIC DNA]</scope>
    <source>
        <strain evidence="7 8">74A</strain>
    </source>
</reference>
<dbReference type="PANTHER" id="PTHR37482:SF1">
    <property type="entry name" value="OUTER MEMBRANE PROTEIN ASSEMBLY FACTOR BAME"/>
    <property type="match status" value="1"/>
</dbReference>